<organism evidence="11 12">
    <name type="scientific">Saccoglossus kowalevskii</name>
    <name type="common">Acorn worm</name>
    <dbReference type="NCBI Taxonomy" id="10224"/>
    <lineage>
        <taxon>Eukaryota</taxon>
        <taxon>Metazoa</taxon>
        <taxon>Hemichordata</taxon>
        <taxon>Enteropneusta</taxon>
        <taxon>Harrimaniidae</taxon>
        <taxon>Saccoglossus</taxon>
    </lineage>
</organism>
<protein>
    <submittedName>
        <fullName evidence="12">Galactosylceramide sulfotransferase-like</fullName>
    </submittedName>
</protein>
<gene>
    <name evidence="12" type="primary">LOC100375238</name>
</gene>
<reference evidence="12" key="1">
    <citation type="submission" date="2025-08" db="UniProtKB">
        <authorList>
            <consortium name="RefSeq"/>
        </authorList>
    </citation>
    <scope>IDENTIFICATION</scope>
    <source>
        <tissue evidence="12">Testes</tissue>
    </source>
</reference>
<evidence type="ECO:0000256" key="1">
    <source>
        <dbReference type="ARBA" id="ARBA00004323"/>
    </source>
</evidence>
<keyword evidence="11" id="KW-1185">Reference proteome</keyword>
<dbReference type="PANTHER" id="PTHR14647">
    <property type="entry name" value="GALACTOSE-3-O-SULFOTRANSFERASE"/>
    <property type="match status" value="1"/>
</dbReference>
<keyword evidence="7" id="KW-0333">Golgi apparatus</keyword>
<feature type="transmembrane region" description="Helical" evidence="10">
    <location>
        <begin position="12"/>
        <end position="32"/>
    </location>
</feature>
<evidence type="ECO:0000313" key="11">
    <source>
        <dbReference type="Proteomes" id="UP000694865"/>
    </source>
</evidence>
<dbReference type="Gene3D" id="3.40.50.300">
    <property type="entry name" value="P-loop containing nucleotide triphosphate hydrolases"/>
    <property type="match status" value="1"/>
</dbReference>
<evidence type="ECO:0000256" key="4">
    <source>
        <dbReference type="ARBA" id="ARBA00022692"/>
    </source>
</evidence>
<evidence type="ECO:0000256" key="10">
    <source>
        <dbReference type="SAM" id="Phobius"/>
    </source>
</evidence>
<proteinExistence type="inferred from homology"/>
<comment type="subcellular location">
    <subcellularLocation>
        <location evidence="1">Golgi apparatus membrane</location>
        <topology evidence="1">Single-pass type II membrane protein</topology>
    </subcellularLocation>
</comment>
<dbReference type="Pfam" id="PF06990">
    <property type="entry name" value="Gal-3-0_sulfotr"/>
    <property type="match status" value="1"/>
</dbReference>
<evidence type="ECO:0000313" key="12">
    <source>
        <dbReference type="RefSeq" id="XP_002739455.1"/>
    </source>
</evidence>
<evidence type="ECO:0000256" key="5">
    <source>
        <dbReference type="ARBA" id="ARBA00022968"/>
    </source>
</evidence>
<keyword evidence="9" id="KW-0325">Glycoprotein</keyword>
<keyword evidence="5" id="KW-0735">Signal-anchor</keyword>
<evidence type="ECO:0000256" key="7">
    <source>
        <dbReference type="ARBA" id="ARBA00023034"/>
    </source>
</evidence>
<evidence type="ECO:0000256" key="9">
    <source>
        <dbReference type="ARBA" id="ARBA00023180"/>
    </source>
</evidence>
<dbReference type="InterPro" id="IPR027417">
    <property type="entry name" value="P-loop_NTPase"/>
</dbReference>
<dbReference type="GeneID" id="100375238"/>
<dbReference type="SUPFAM" id="SSF52540">
    <property type="entry name" value="P-loop containing nucleoside triphosphate hydrolases"/>
    <property type="match status" value="1"/>
</dbReference>
<dbReference type="PANTHER" id="PTHR14647:SF87">
    <property type="entry name" value="PUTATIVE-RELATED"/>
    <property type="match status" value="1"/>
</dbReference>
<dbReference type="InterPro" id="IPR009729">
    <property type="entry name" value="Gal-3-0_sulfotransfrase"/>
</dbReference>
<evidence type="ECO:0000256" key="6">
    <source>
        <dbReference type="ARBA" id="ARBA00022989"/>
    </source>
</evidence>
<accession>A0ABM0GXE1</accession>
<keyword evidence="8 10" id="KW-0472">Membrane</keyword>
<keyword evidence="6 10" id="KW-1133">Transmembrane helix</keyword>
<sequence>MAGAQTKRHLHLILMYCACCLLLFAVFSSHFIELRPRALVSLVQKNETTPLFSHDDTCKPVQQIVFLKTHKTASTTSNTIIQRYAYFNNLTFALPYIGGKFCFYQLFNRRMVSNPKFEFDPGSAASVFNILANHARFSRTEMDVVVPQATYLTILRNPIARFESVFGYYRIDEELKLDKYSNPIEAFFEKPDYYFNRRPSMYFQLKNGMMYSLGLDHRFHDNTTRVLEKIEQLDREFDLFMMTEYFDESLVLMKKILCWDTDSMMYLPKGLRKESRRFNLTDEMKAKIRAWNAADVMLYNHFNKSFWRKVKEYGDNFQEDLQNLQEAEKQVYETCIDADRRPRGYLDPRESFLSLRKNASELCRILYKRVDYFVNHARVKQDTPPAPRGRYGYSCRDTTPPLSVQKL</sequence>
<evidence type="ECO:0000256" key="2">
    <source>
        <dbReference type="ARBA" id="ARBA00008124"/>
    </source>
</evidence>
<evidence type="ECO:0000256" key="3">
    <source>
        <dbReference type="ARBA" id="ARBA00022679"/>
    </source>
</evidence>
<comment type="similarity">
    <text evidence="2">Belongs to the galactose-3-O-sulfotransferase family.</text>
</comment>
<keyword evidence="4 10" id="KW-0812">Transmembrane</keyword>
<evidence type="ECO:0000256" key="8">
    <source>
        <dbReference type="ARBA" id="ARBA00023136"/>
    </source>
</evidence>
<name>A0ABM0GXE1_SACKO</name>
<dbReference type="RefSeq" id="XP_002739455.1">
    <property type="nucleotide sequence ID" value="XM_002739409.2"/>
</dbReference>
<dbReference type="Proteomes" id="UP000694865">
    <property type="component" value="Unplaced"/>
</dbReference>
<keyword evidence="3" id="KW-0808">Transferase</keyword>